<dbReference type="Proteomes" id="UP001497516">
    <property type="component" value="Chromosome 10"/>
</dbReference>
<protein>
    <submittedName>
        <fullName evidence="1">Uncharacterized protein</fullName>
    </submittedName>
</protein>
<dbReference type="AlphaFoldDB" id="A0AAV2CV63"/>
<name>A0AAV2CV63_9ROSI</name>
<dbReference type="Gene3D" id="2.40.70.10">
    <property type="entry name" value="Acid Proteases"/>
    <property type="match status" value="1"/>
</dbReference>
<reference evidence="1 2" key="1">
    <citation type="submission" date="2024-04" db="EMBL/GenBank/DDBJ databases">
        <authorList>
            <person name="Fracassetti M."/>
        </authorList>
    </citation>
    <scope>NUCLEOTIDE SEQUENCE [LARGE SCALE GENOMIC DNA]</scope>
</reference>
<gene>
    <name evidence="1" type="ORF">LTRI10_LOCUS7867</name>
</gene>
<sequence length="198" mass="22356">MVRVGKFCYPTDFVILDISEDSDMPLIHGRPFLATAKALIDVNEGTQILRDGKERIKLEIDPRVRSDEVKGVVSNDVNESGGEPLKENPIVTCVVFDDVEQEVKRGPKPRGPRLNAWRRRMKGAFTRKMGEAEASLVNQEGQLKEPKMGSYKPRPKSVLDPLSVASRLKSRFIPNRQVNDDKQALFGRQHNRGLFSFP</sequence>
<dbReference type="PANTHER" id="PTHR33067">
    <property type="entry name" value="RNA-DIRECTED DNA POLYMERASE-RELATED"/>
    <property type="match status" value="1"/>
</dbReference>
<keyword evidence="2" id="KW-1185">Reference proteome</keyword>
<proteinExistence type="predicted"/>
<dbReference type="InterPro" id="IPR021109">
    <property type="entry name" value="Peptidase_aspartic_dom_sf"/>
</dbReference>
<dbReference type="PANTHER" id="PTHR33067:SF9">
    <property type="entry name" value="RNA-DIRECTED DNA POLYMERASE"/>
    <property type="match status" value="1"/>
</dbReference>
<organism evidence="1 2">
    <name type="scientific">Linum trigynum</name>
    <dbReference type="NCBI Taxonomy" id="586398"/>
    <lineage>
        <taxon>Eukaryota</taxon>
        <taxon>Viridiplantae</taxon>
        <taxon>Streptophyta</taxon>
        <taxon>Embryophyta</taxon>
        <taxon>Tracheophyta</taxon>
        <taxon>Spermatophyta</taxon>
        <taxon>Magnoliopsida</taxon>
        <taxon>eudicotyledons</taxon>
        <taxon>Gunneridae</taxon>
        <taxon>Pentapetalae</taxon>
        <taxon>rosids</taxon>
        <taxon>fabids</taxon>
        <taxon>Malpighiales</taxon>
        <taxon>Linaceae</taxon>
        <taxon>Linum</taxon>
    </lineage>
</organism>
<evidence type="ECO:0000313" key="2">
    <source>
        <dbReference type="Proteomes" id="UP001497516"/>
    </source>
</evidence>
<evidence type="ECO:0000313" key="1">
    <source>
        <dbReference type="EMBL" id="CAL1360430.1"/>
    </source>
</evidence>
<dbReference type="EMBL" id="OZ034814">
    <property type="protein sequence ID" value="CAL1360430.1"/>
    <property type="molecule type" value="Genomic_DNA"/>
</dbReference>
<accession>A0AAV2CV63</accession>